<accession>A0AAE1QP36</accession>
<dbReference type="AlphaFoldDB" id="A0AAE1QP36"/>
<keyword evidence="5 7" id="KW-0067">ATP-binding</keyword>
<keyword evidence="1" id="KW-0723">Serine/threonine-protein kinase</keyword>
<dbReference type="InterPro" id="IPR010920">
    <property type="entry name" value="LSM_dom_sf"/>
</dbReference>
<feature type="region of interest" description="Disordered" evidence="8">
    <location>
        <begin position="384"/>
        <end position="415"/>
    </location>
</feature>
<dbReference type="Pfam" id="PF01423">
    <property type="entry name" value="LSM"/>
    <property type="match status" value="1"/>
</dbReference>
<comment type="similarity">
    <text evidence="6">Belongs to the protein kinase superfamily. STE Ser/Thr protein kinase family. MAP kinase kinase subfamily.</text>
</comment>
<dbReference type="InterPro" id="IPR008271">
    <property type="entry name" value="Ser/Thr_kinase_AS"/>
</dbReference>
<evidence type="ECO:0000256" key="3">
    <source>
        <dbReference type="ARBA" id="ARBA00022741"/>
    </source>
</evidence>
<dbReference type="PANTHER" id="PTHR47448">
    <property type="entry name" value="DUAL SPECIFICITY MITOGEN-ACTIVATED PROTEIN KINASE KINASE DSOR1-LIKE PROTEIN"/>
    <property type="match status" value="1"/>
</dbReference>
<dbReference type="GO" id="GO:0005524">
    <property type="term" value="F:ATP binding"/>
    <property type="evidence" value="ECO:0007669"/>
    <property type="project" value="UniProtKB-UniRule"/>
</dbReference>
<evidence type="ECO:0000256" key="7">
    <source>
        <dbReference type="PROSITE-ProRule" id="PRU10141"/>
    </source>
</evidence>
<dbReference type="GO" id="GO:0000165">
    <property type="term" value="P:MAPK cascade"/>
    <property type="evidence" value="ECO:0007669"/>
    <property type="project" value="UniProtKB-ARBA"/>
</dbReference>
<dbReference type="EMBL" id="JAVYJV010000038">
    <property type="protein sequence ID" value="KAK4337319.1"/>
    <property type="molecule type" value="Genomic_DNA"/>
</dbReference>
<dbReference type="InterPro" id="IPR001163">
    <property type="entry name" value="Sm_dom_euk/arc"/>
</dbReference>
<evidence type="ECO:0000256" key="6">
    <source>
        <dbReference type="ARBA" id="ARBA00038035"/>
    </source>
</evidence>
<comment type="caution">
    <text evidence="10">The sequence shown here is derived from an EMBL/GenBank/DDBJ whole genome shotgun (WGS) entry which is preliminary data.</text>
</comment>
<keyword evidence="3 7" id="KW-0547">Nucleotide-binding</keyword>
<dbReference type="InterPro" id="IPR050915">
    <property type="entry name" value="MAP_kinase_kinase"/>
</dbReference>
<feature type="region of interest" description="Disordered" evidence="8">
    <location>
        <begin position="339"/>
        <end position="365"/>
    </location>
</feature>
<evidence type="ECO:0000256" key="5">
    <source>
        <dbReference type="ARBA" id="ARBA00022840"/>
    </source>
</evidence>
<proteinExistence type="inferred from homology"/>
<dbReference type="SUPFAM" id="SSF56112">
    <property type="entry name" value="Protein kinase-like (PK-like)"/>
    <property type="match status" value="1"/>
</dbReference>
<dbReference type="InterPro" id="IPR000719">
    <property type="entry name" value="Prot_kinase_dom"/>
</dbReference>
<feature type="compositionally biased region" description="Basic and acidic residues" evidence="8">
    <location>
        <begin position="339"/>
        <end position="359"/>
    </location>
</feature>
<feature type="compositionally biased region" description="Acidic residues" evidence="8">
    <location>
        <begin position="402"/>
        <end position="414"/>
    </location>
</feature>
<dbReference type="PROSITE" id="PS00107">
    <property type="entry name" value="PROTEIN_KINASE_ATP"/>
    <property type="match status" value="1"/>
</dbReference>
<dbReference type="PROSITE" id="PS00108">
    <property type="entry name" value="PROTEIN_KINASE_ST"/>
    <property type="match status" value="1"/>
</dbReference>
<dbReference type="SMART" id="SM00220">
    <property type="entry name" value="S_TKc"/>
    <property type="match status" value="1"/>
</dbReference>
<evidence type="ECO:0000256" key="1">
    <source>
        <dbReference type="ARBA" id="ARBA00022527"/>
    </source>
</evidence>
<dbReference type="InterPro" id="IPR017441">
    <property type="entry name" value="Protein_kinase_ATP_BS"/>
</dbReference>
<dbReference type="Gene3D" id="1.10.510.10">
    <property type="entry name" value="Transferase(Phosphotransferase) domain 1"/>
    <property type="match status" value="1"/>
</dbReference>
<keyword evidence="11" id="KW-1185">Reference proteome</keyword>
<dbReference type="Gene3D" id="3.30.200.20">
    <property type="entry name" value="Phosphorylase Kinase, domain 1"/>
    <property type="match status" value="1"/>
</dbReference>
<dbReference type="GO" id="GO:0004712">
    <property type="term" value="F:protein serine/threonine/tyrosine kinase activity"/>
    <property type="evidence" value="ECO:0007669"/>
    <property type="project" value="UniProtKB-ARBA"/>
</dbReference>
<evidence type="ECO:0000313" key="11">
    <source>
        <dbReference type="Proteomes" id="UP001291623"/>
    </source>
</evidence>
<evidence type="ECO:0000259" key="9">
    <source>
        <dbReference type="PROSITE" id="PS50011"/>
    </source>
</evidence>
<name>A0AAE1QP36_9SOLA</name>
<dbReference type="PANTHER" id="PTHR47448:SF1">
    <property type="entry name" value="SERINE_THREONINE-PROTEIN KINASE STE7 HOMOLOG"/>
    <property type="match status" value="1"/>
</dbReference>
<keyword evidence="2" id="KW-0808">Transferase</keyword>
<organism evidence="10 11">
    <name type="scientific">Anisodus tanguticus</name>
    <dbReference type="NCBI Taxonomy" id="243964"/>
    <lineage>
        <taxon>Eukaryota</taxon>
        <taxon>Viridiplantae</taxon>
        <taxon>Streptophyta</taxon>
        <taxon>Embryophyta</taxon>
        <taxon>Tracheophyta</taxon>
        <taxon>Spermatophyta</taxon>
        <taxon>Magnoliopsida</taxon>
        <taxon>eudicotyledons</taxon>
        <taxon>Gunneridae</taxon>
        <taxon>Pentapetalae</taxon>
        <taxon>asterids</taxon>
        <taxon>lamiids</taxon>
        <taxon>Solanales</taxon>
        <taxon>Solanaceae</taxon>
        <taxon>Solanoideae</taxon>
        <taxon>Hyoscyameae</taxon>
        <taxon>Anisodus</taxon>
    </lineage>
</organism>
<dbReference type="SUPFAM" id="SSF50182">
    <property type="entry name" value="Sm-like ribonucleoproteins"/>
    <property type="match status" value="1"/>
</dbReference>
<feature type="domain" description="Protein kinase" evidence="9">
    <location>
        <begin position="126"/>
        <end position="375"/>
    </location>
</feature>
<protein>
    <recommendedName>
        <fullName evidence="9">Protein kinase domain-containing protein</fullName>
    </recommendedName>
</protein>
<evidence type="ECO:0000313" key="10">
    <source>
        <dbReference type="EMBL" id="KAK4337319.1"/>
    </source>
</evidence>
<dbReference type="PROSITE" id="PS50011">
    <property type="entry name" value="PROTEIN_KINASE_DOM"/>
    <property type="match status" value="1"/>
</dbReference>
<feature type="binding site" evidence="7">
    <location>
        <position position="155"/>
    </location>
    <ligand>
        <name>ATP</name>
        <dbReference type="ChEBI" id="CHEBI:30616"/>
    </ligand>
</feature>
<gene>
    <name evidence="10" type="ORF">RND71_043605</name>
</gene>
<dbReference type="Proteomes" id="UP001291623">
    <property type="component" value="Unassembled WGS sequence"/>
</dbReference>
<sequence length="525" mass="59149">MSNKTQGKNKFNLKLPQVEADKVTNNTTQVPINPVVPNSISVAATIAKDTIITTTAIESTVIPNQVSTDPVIIANKAELNGKVETSNIETLQKTLEKLDINDEQKTRLKEFLLQKAKVKELNSEDLKNLGEIGCGNGGVVTKVVHKPTGLIMARKLIHLQVKPNVRNQIIRELKVLHECNSPYIVGFYGAFYSEGEINICMEYMDGGSLDLVLKKKNRINEDMIAKVTSSVLKGLNYLSDRLRIMHRDVKPSNILINSRGEIKICDFGVSVQLINSMANSFVGTRSYMSPERLLGVHYTVQSDIWSLGLSLVEMAIGRYPIPSPTEYEFNLIFNPKPVKDKSSDKVNEESKDKTTDDPKNNPQLQNIYNSKLSIFELLEHIVNQPPPTIPSPPFNQEQNQNSDDEFSSNEEIESYDDKTTIRSNDFKFDDQSNKISTKFAEDDYLVNGLNTVNDDTDVDKFKRNEHENPSVFKNVIEKIESKTRKDGFDQTTNIILDDSHERVYCLEKGVEQAVLGLYIIRGDNM</sequence>
<evidence type="ECO:0000256" key="2">
    <source>
        <dbReference type="ARBA" id="ARBA00022679"/>
    </source>
</evidence>
<dbReference type="FunFam" id="3.30.200.20:FF:000040">
    <property type="entry name" value="Dual specificity mitogen-activated protein kinase kinase"/>
    <property type="match status" value="1"/>
</dbReference>
<dbReference type="InterPro" id="IPR011009">
    <property type="entry name" value="Kinase-like_dom_sf"/>
</dbReference>
<reference evidence="10" key="1">
    <citation type="submission" date="2023-12" db="EMBL/GenBank/DDBJ databases">
        <title>Genome assembly of Anisodus tanguticus.</title>
        <authorList>
            <person name="Wang Y.-J."/>
        </authorList>
    </citation>
    <scope>NUCLEOTIDE SEQUENCE</scope>
    <source>
        <strain evidence="10">KB-2021</strain>
        <tissue evidence="10">Leaf</tissue>
    </source>
</reference>
<feature type="compositionally biased region" description="Pro residues" evidence="8">
    <location>
        <begin position="384"/>
        <end position="393"/>
    </location>
</feature>
<evidence type="ECO:0000256" key="4">
    <source>
        <dbReference type="ARBA" id="ARBA00022777"/>
    </source>
</evidence>
<dbReference type="GO" id="GO:0004674">
    <property type="term" value="F:protein serine/threonine kinase activity"/>
    <property type="evidence" value="ECO:0007669"/>
    <property type="project" value="UniProtKB-KW"/>
</dbReference>
<evidence type="ECO:0000256" key="8">
    <source>
        <dbReference type="SAM" id="MobiDB-lite"/>
    </source>
</evidence>
<keyword evidence="4" id="KW-0418">Kinase</keyword>
<dbReference type="Gene3D" id="2.30.30.100">
    <property type="match status" value="1"/>
</dbReference>
<dbReference type="Pfam" id="PF00069">
    <property type="entry name" value="Pkinase"/>
    <property type="match status" value="1"/>
</dbReference>